<sequence>MVNLTTCARLFAEGVVAKNVTILSYMYNGTLARIDRDPTSQITYRGCRELCGTAPDYYTFSDASSAITTWILPIMGVLSQGPYESNKTWATVLVIIRWVGSPIVSLSYILWNIRVLGNAALMVDMSVKMDEPPMDEELTKPEDEIDWTRVSATSKEYYDMRDSLYILSVMNQYTINRIRPKDLKTELYTAKAAEGLLRIVLFSKDLQLPGAQCPKHPTSLAEARRLLAYELRRTRKRAVVPVIVSTIWFVFALGISVYAAFNEIGENAVAHDLALGLLLAWLPVLIICSIVDRNPTDPDGNLKALNDLVLSVSLSFEDNTIFEKYCNTVKANYDYHEIGVTSDVLDRELRKIRNLCIFLANESRRAMPVSSAPIPVQPASGNITPSLLIQLQEMWIKSMDCLSNLKPSSIKHRLVYLFGPTQRPARVTFFGNFAGQGRERWHYGAAHPVLSEIEHAYVGSETRDANGLRFIAGKRDWLEDPAQARVNLVLGKIADRKGLIWWDNRETWQVCAAVIIVCSSCFAAFTLSYNTPTVGLGCRSGSYMIFVLLSVFLLLLELLAWRVNWRSLRNTLHRRWISGAVSPAPSTPTSTVGPDQSENVRTYEPIPTLHVETSPAQLSPISSEVDVNALSPQGSPEAGPETVPGSLSASTSQQTTAAPSIEGSGPNSVPVQQNIPDWHDVTQQTIANGGYEWFDPFRHRTYLKNLVLIPLETINACWLAYTVFAQTSGGFRSCECITSSYELGEEGYLDFKQNDVTNTKSLKFYWIPSTVLGVVVLGMGLLYVISEVRVKTSKTVRRTD</sequence>
<dbReference type="EMBL" id="NKHZ01000082">
    <property type="protein sequence ID" value="PNS14663.1"/>
    <property type="molecule type" value="Genomic_DNA"/>
</dbReference>
<reference evidence="3 4" key="1">
    <citation type="submission" date="2017-06" db="EMBL/GenBank/DDBJ databases">
        <title>Draft genome sequence of a variant of Elsinoe murrayae.</title>
        <authorList>
            <person name="Cheng Q."/>
        </authorList>
    </citation>
    <scope>NUCLEOTIDE SEQUENCE [LARGE SCALE GENOMIC DNA]</scope>
    <source>
        <strain evidence="3 4">CQ-2017a</strain>
    </source>
</reference>
<keyword evidence="2" id="KW-0472">Membrane</keyword>
<name>A0A2K1QIJ2_9PEZI</name>
<feature type="transmembrane region" description="Helical" evidence="2">
    <location>
        <begin position="764"/>
        <end position="785"/>
    </location>
</feature>
<gene>
    <name evidence="3" type="ORF">CAC42_1685</name>
</gene>
<organism evidence="3 4">
    <name type="scientific">Sphaceloma murrayae</name>
    <dbReference type="NCBI Taxonomy" id="2082308"/>
    <lineage>
        <taxon>Eukaryota</taxon>
        <taxon>Fungi</taxon>
        <taxon>Dikarya</taxon>
        <taxon>Ascomycota</taxon>
        <taxon>Pezizomycotina</taxon>
        <taxon>Dothideomycetes</taxon>
        <taxon>Dothideomycetidae</taxon>
        <taxon>Myriangiales</taxon>
        <taxon>Elsinoaceae</taxon>
        <taxon>Sphaceloma</taxon>
    </lineage>
</organism>
<evidence type="ECO:0000256" key="2">
    <source>
        <dbReference type="SAM" id="Phobius"/>
    </source>
</evidence>
<keyword evidence="4" id="KW-1185">Reference proteome</keyword>
<feature type="transmembrane region" description="Helical" evidence="2">
    <location>
        <begin position="706"/>
        <end position="724"/>
    </location>
</feature>
<feature type="compositionally biased region" description="Low complexity" evidence="1">
    <location>
        <begin position="648"/>
        <end position="658"/>
    </location>
</feature>
<accession>A0A2K1QIJ2</accession>
<evidence type="ECO:0000256" key="1">
    <source>
        <dbReference type="SAM" id="MobiDB-lite"/>
    </source>
</evidence>
<comment type="caution">
    <text evidence="3">The sequence shown here is derived from an EMBL/GenBank/DDBJ whole genome shotgun (WGS) entry which is preliminary data.</text>
</comment>
<feature type="transmembrane region" description="Helical" evidence="2">
    <location>
        <begin position="89"/>
        <end position="111"/>
    </location>
</feature>
<keyword evidence="2" id="KW-0812">Transmembrane</keyword>
<feature type="region of interest" description="Disordered" evidence="1">
    <location>
        <begin position="627"/>
        <end position="673"/>
    </location>
</feature>
<feature type="transmembrane region" description="Helical" evidence="2">
    <location>
        <begin position="238"/>
        <end position="261"/>
    </location>
</feature>
<dbReference type="AlphaFoldDB" id="A0A2K1QIJ2"/>
<evidence type="ECO:0000313" key="4">
    <source>
        <dbReference type="Proteomes" id="UP000243797"/>
    </source>
</evidence>
<feature type="region of interest" description="Disordered" evidence="1">
    <location>
        <begin position="580"/>
        <end position="600"/>
    </location>
</feature>
<dbReference type="Proteomes" id="UP000243797">
    <property type="component" value="Unassembled WGS sequence"/>
</dbReference>
<keyword evidence="2" id="KW-1133">Transmembrane helix</keyword>
<feature type="transmembrane region" description="Helical" evidence="2">
    <location>
        <begin position="507"/>
        <end position="529"/>
    </location>
</feature>
<proteinExistence type="predicted"/>
<dbReference type="OrthoDB" id="3902957at2759"/>
<protein>
    <submittedName>
        <fullName evidence="3">Uncharacterized protein</fullName>
    </submittedName>
</protein>
<dbReference type="InParanoid" id="A0A2K1QIJ2"/>
<feature type="transmembrane region" description="Helical" evidence="2">
    <location>
        <begin position="541"/>
        <end position="561"/>
    </location>
</feature>
<feature type="transmembrane region" description="Helical" evidence="2">
    <location>
        <begin position="273"/>
        <end position="291"/>
    </location>
</feature>
<evidence type="ECO:0000313" key="3">
    <source>
        <dbReference type="EMBL" id="PNS14663.1"/>
    </source>
</evidence>
<feature type="compositionally biased region" description="Polar residues" evidence="1">
    <location>
        <begin position="587"/>
        <end position="600"/>
    </location>
</feature>